<sequence length="357" mass="39757">MEENIKRARELNILRSRYIDFTTSVEQLANSSLNKYEQIQRVVQQRAGGTDRSELGGSSKSETFGGDSGSCLGIGAETIRALEIELVGGMERDFRQIWSCIREFKPVVIKAQNFKFWIDSVSHELQENASGSIKEQIHPLVESYDSKKEKTENKTQILGIDMERKDGVKSAGLETVNEMENTKVENSKPKKKGKGKKKNKANGNSKDVESNKPAALTVKNAKISTTEKNKENSKDSDFGSLVEYQSVAGIDLELLEKWGKYICELICSEYTRALHLISTVQPSPSSVFNSVADDEENNSISMNSSSGSNISDSFSLVPDFAKKMGHFVKFDSSVAADIRDRLRLVDLIVRYQSVSLN</sequence>
<protein>
    <submittedName>
        <fullName evidence="2">Uncharacterized protein</fullName>
    </submittedName>
</protein>
<gene>
    <name evidence="2" type="ORF">AYI68_g3222</name>
</gene>
<dbReference type="Proteomes" id="UP000187455">
    <property type="component" value="Unassembled WGS sequence"/>
</dbReference>
<reference evidence="2 3" key="1">
    <citation type="journal article" date="2016" name="Mol. Biol. Evol.">
        <title>Genome-Wide Survey of Gut Fungi (Harpellales) Reveals the First Horizontally Transferred Ubiquitin Gene from a Mosquito Host.</title>
        <authorList>
            <person name="Wang Y."/>
            <person name="White M.M."/>
            <person name="Kvist S."/>
            <person name="Moncalvo J.M."/>
        </authorList>
    </citation>
    <scope>NUCLEOTIDE SEQUENCE [LARGE SCALE GENOMIC DNA]</scope>
    <source>
        <strain evidence="2 3">ALG-7-W6</strain>
    </source>
</reference>
<proteinExistence type="predicted"/>
<dbReference type="AlphaFoldDB" id="A0A1R0H0H3"/>
<organism evidence="2 3">
    <name type="scientific">Smittium mucronatum</name>
    <dbReference type="NCBI Taxonomy" id="133383"/>
    <lineage>
        <taxon>Eukaryota</taxon>
        <taxon>Fungi</taxon>
        <taxon>Fungi incertae sedis</taxon>
        <taxon>Zoopagomycota</taxon>
        <taxon>Kickxellomycotina</taxon>
        <taxon>Harpellomycetes</taxon>
        <taxon>Harpellales</taxon>
        <taxon>Legeriomycetaceae</taxon>
        <taxon>Smittium</taxon>
    </lineage>
</organism>
<evidence type="ECO:0000313" key="2">
    <source>
        <dbReference type="EMBL" id="OLY82646.1"/>
    </source>
</evidence>
<feature type="region of interest" description="Disordered" evidence="1">
    <location>
        <begin position="173"/>
        <end position="215"/>
    </location>
</feature>
<keyword evidence="3" id="KW-1185">Reference proteome</keyword>
<dbReference type="EMBL" id="LSSL01001344">
    <property type="protein sequence ID" value="OLY82646.1"/>
    <property type="molecule type" value="Genomic_DNA"/>
</dbReference>
<name>A0A1R0H0H3_9FUNG</name>
<feature type="region of interest" description="Disordered" evidence="1">
    <location>
        <begin position="45"/>
        <end position="66"/>
    </location>
</feature>
<evidence type="ECO:0000313" key="3">
    <source>
        <dbReference type="Proteomes" id="UP000187455"/>
    </source>
</evidence>
<feature type="compositionally biased region" description="Basic residues" evidence="1">
    <location>
        <begin position="189"/>
        <end position="200"/>
    </location>
</feature>
<evidence type="ECO:0000256" key="1">
    <source>
        <dbReference type="SAM" id="MobiDB-lite"/>
    </source>
</evidence>
<accession>A0A1R0H0H3</accession>
<comment type="caution">
    <text evidence="2">The sequence shown here is derived from an EMBL/GenBank/DDBJ whole genome shotgun (WGS) entry which is preliminary data.</text>
</comment>